<accession>A0A850DZI8</accession>
<organism evidence="1 2">
    <name type="scientific">Curtobacterium citreum</name>
    <dbReference type="NCBI Taxonomy" id="2036"/>
    <lineage>
        <taxon>Bacteria</taxon>
        <taxon>Bacillati</taxon>
        <taxon>Actinomycetota</taxon>
        <taxon>Actinomycetes</taxon>
        <taxon>Micrococcales</taxon>
        <taxon>Microbacteriaceae</taxon>
        <taxon>Curtobacterium</taxon>
    </lineage>
</organism>
<gene>
    <name evidence="1" type="ORF">HP467_16135</name>
</gene>
<sequence length="208" mass="22184">MIRFRERMVGPVGAVAREPWVLRPRGPAAADGIVRVAGTTVGARDSVLDLADLHVHVTGTDADRDGYRAVVHRGTVHGIGPEPLPVVCGFADLLTRSVGGRRMHYRVLVLHRGRPVVVDGVKAVRGGVRTAWTATTSLHTVVVAVDPSAWSSGTDAGGWTRRLEEGDVPGEVVAAGVLRVRGLLRQGTSLRGDVLGFLTGFLRRTVVR</sequence>
<name>A0A850DZI8_9MICO</name>
<evidence type="ECO:0000313" key="1">
    <source>
        <dbReference type="EMBL" id="NUU29620.1"/>
    </source>
</evidence>
<dbReference type="AlphaFoldDB" id="A0A850DZI8"/>
<dbReference type="RefSeq" id="WP_058742923.1">
    <property type="nucleotide sequence ID" value="NZ_BAAAWP010000001.1"/>
</dbReference>
<evidence type="ECO:0000313" key="2">
    <source>
        <dbReference type="Proteomes" id="UP000539146"/>
    </source>
</evidence>
<comment type="caution">
    <text evidence="1">The sequence shown here is derived from an EMBL/GenBank/DDBJ whole genome shotgun (WGS) entry which is preliminary data.</text>
</comment>
<reference evidence="1 2" key="1">
    <citation type="submission" date="2020-05" db="EMBL/GenBank/DDBJ databases">
        <title>Genome Sequencing of Type Strains.</title>
        <authorList>
            <person name="Lemaire J.F."/>
            <person name="Inderbitzin P."/>
            <person name="Gregorio O.A."/>
            <person name="Collins S.B."/>
            <person name="Wespe N."/>
            <person name="Knight-Connoni V."/>
        </authorList>
    </citation>
    <scope>NUCLEOTIDE SEQUENCE [LARGE SCALE GENOMIC DNA]</scope>
    <source>
        <strain evidence="1 2">DSM 20512</strain>
    </source>
</reference>
<protein>
    <submittedName>
        <fullName evidence="1">Uncharacterized protein</fullName>
    </submittedName>
</protein>
<proteinExistence type="predicted"/>
<dbReference type="Proteomes" id="UP000539146">
    <property type="component" value="Unassembled WGS sequence"/>
</dbReference>
<dbReference type="EMBL" id="JABMCG010000126">
    <property type="protein sequence ID" value="NUU29620.1"/>
    <property type="molecule type" value="Genomic_DNA"/>
</dbReference>